<accession>C0D3I5</accession>
<name>C0D3I5_9FIRM</name>
<evidence type="ECO:0000256" key="2">
    <source>
        <dbReference type="ARBA" id="ARBA00022679"/>
    </source>
</evidence>
<organism evidence="5 6">
    <name type="scientific">[Clostridium] asparagiforme DSM 15981</name>
    <dbReference type="NCBI Taxonomy" id="518636"/>
    <lineage>
        <taxon>Bacteria</taxon>
        <taxon>Bacillati</taxon>
        <taxon>Bacillota</taxon>
        <taxon>Clostridia</taxon>
        <taxon>Lachnospirales</taxon>
        <taxon>Lachnospiraceae</taxon>
        <taxon>Enterocloster</taxon>
    </lineage>
</organism>
<keyword evidence="6" id="KW-1185">Reference proteome</keyword>
<dbReference type="GO" id="GO:0016301">
    <property type="term" value="F:kinase activity"/>
    <property type="evidence" value="ECO:0007669"/>
    <property type="project" value="UniProtKB-KW"/>
</dbReference>
<feature type="non-terminal residue" evidence="5">
    <location>
        <position position="152"/>
    </location>
</feature>
<evidence type="ECO:0000256" key="1">
    <source>
        <dbReference type="ARBA" id="ARBA00009156"/>
    </source>
</evidence>
<dbReference type="GO" id="GO:0005975">
    <property type="term" value="P:carbohydrate metabolic process"/>
    <property type="evidence" value="ECO:0007669"/>
    <property type="project" value="InterPro"/>
</dbReference>
<dbReference type="PANTHER" id="PTHR43095">
    <property type="entry name" value="SUGAR KINASE"/>
    <property type="match status" value="1"/>
</dbReference>
<evidence type="ECO:0000259" key="4">
    <source>
        <dbReference type="Pfam" id="PF00370"/>
    </source>
</evidence>
<dbReference type="Proteomes" id="UP000004756">
    <property type="component" value="Unassembled WGS sequence"/>
</dbReference>
<dbReference type="SUPFAM" id="SSF53067">
    <property type="entry name" value="Actin-like ATPase domain"/>
    <property type="match status" value="1"/>
</dbReference>
<dbReference type="PANTHER" id="PTHR43095:SF3">
    <property type="entry name" value="L-XYLULOSE_3-KETO-L-GULONATE KINASE"/>
    <property type="match status" value="1"/>
</dbReference>
<comment type="caution">
    <text evidence="5">The sequence shown here is derived from an EMBL/GenBank/DDBJ whole genome shotgun (WGS) entry which is preliminary data.</text>
</comment>
<dbReference type="HOGENOM" id="CLU_082422_1_0_9"/>
<keyword evidence="2" id="KW-0808">Transferase</keyword>
<reference evidence="5 6" key="1">
    <citation type="submission" date="2009-02" db="EMBL/GenBank/DDBJ databases">
        <title>Draft genome sequence of Clostridium asparagiforme (DSM 15981).</title>
        <authorList>
            <person name="Sudarsanam P."/>
            <person name="Ley R."/>
            <person name="Guruge J."/>
            <person name="Turnbaugh P.J."/>
            <person name="Mahowald M."/>
            <person name="Liep D."/>
            <person name="Gordon J."/>
        </authorList>
    </citation>
    <scope>NUCLEOTIDE SEQUENCE [LARGE SCALE GENOMIC DNA]</scope>
    <source>
        <strain evidence="5 6">DSM 15981</strain>
    </source>
</reference>
<comment type="similarity">
    <text evidence="1">Belongs to the FGGY kinase family.</text>
</comment>
<feature type="domain" description="Carbohydrate kinase FGGY N-terminal" evidence="4">
    <location>
        <begin position="3"/>
        <end position="151"/>
    </location>
</feature>
<dbReference type="InterPro" id="IPR043129">
    <property type="entry name" value="ATPase_NBD"/>
</dbReference>
<dbReference type="EMBL" id="ACCJ01000303">
    <property type="protein sequence ID" value="EEG54113.1"/>
    <property type="molecule type" value="Genomic_DNA"/>
</dbReference>
<gene>
    <name evidence="5" type="ORF">CLOSTASPAR_03826</name>
</gene>
<dbReference type="Gene3D" id="3.30.420.40">
    <property type="match status" value="1"/>
</dbReference>
<keyword evidence="3 5" id="KW-0418">Kinase</keyword>
<evidence type="ECO:0000256" key="3">
    <source>
        <dbReference type="ARBA" id="ARBA00022777"/>
    </source>
</evidence>
<evidence type="ECO:0000313" key="6">
    <source>
        <dbReference type="Proteomes" id="UP000004756"/>
    </source>
</evidence>
<protein>
    <submittedName>
        <fullName evidence="5">Carbohydrate kinase, FGGY family protein</fullName>
    </submittedName>
</protein>
<dbReference type="AlphaFoldDB" id="C0D3I5"/>
<dbReference type="InterPro" id="IPR050406">
    <property type="entry name" value="FGGY_Carb_Kinase"/>
</dbReference>
<proteinExistence type="inferred from homology"/>
<dbReference type="Pfam" id="PF00370">
    <property type="entry name" value="FGGY_N"/>
    <property type="match status" value="1"/>
</dbReference>
<dbReference type="InterPro" id="IPR018484">
    <property type="entry name" value="FGGY_N"/>
</dbReference>
<evidence type="ECO:0000313" key="5">
    <source>
        <dbReference type="EMBL" id="EEG54113.1"/>
    </source>
</evidence>
<sequence>MNYYLGLDNGGTSTKAAIFDENGREIASAGMDTAMLIPRPGFTERDMDEMWEANCRVIREVLKKAGLSGSDIRCAAVCGHGKGLYLWGTDGRPARNGIISTDNRAWRYPLEWERNGTAQWVFQRSCQHILSSQPVSLLAWLGEHEPDVLENT</sequence>
<dbReference type="RefSeq" id="WP_007713691.1">
    <property type="nucleotide sequence ID" value="NZ_GG657592.1"/>
</dbReference>